<protein>
    <submittedName>
        <fullName evidence="2">Glycosyltransferase family 2 protein</fullName>
    </submittedName>
</protein>
<dbReference type="InterPro" id="IPR001173">
    <property type="entry name" value="Glyco_trans_2-like"/>
</dbReference>
<dbReference type="CDD" id="cd04179">
    <property type="entry name" value="DPM_DPG-synthase_like"/>
    <property type="match status" value="1"/>
</dbReference>
<keyword evidence="2" id="KW-0808">Transferase</keyword>
<name>A0A832MN74_UNCEI</name>
<dbReference type="AlphaFoldDB" id="A0A832MN74"/>
<organism evidence="2">
    <name type="scientific">Eiseniibacteriota bacterium</name>
    <dbReference type="NCBI Taxonomy" id="2212470"/>
    <lineage>
        <taxon>Bacteria</taxon>
        <taxon>Candidatus Eiseniibacteriota</taxon>
    </lineage>
</organism>
<dbReference type="PANTHER" id="PTHR48090">
    <property type="entry name" value="UNDECAPRENYL-PHOSPHATE 4-DEOXY-4-FORMAMIDO-L-ARABINOSE TRANSFERASE-RELATED"/>
    <property type="match status" value="1"/>
</dbReference>
<feature type="domain" description="Glycosyltransferase 2-like" evidence="1">
    <location>
        <begin position="27"/>
        <end position="188"/>
    </location>
</feature>
<dbReference type="EMBL" id="DSQF01000028">
    <property type="protein sequence ID" value="HGZ44436.1"/>
    <property type="molecule type" value="Genomic_DNA"/>
</dbReference>
<dbReference type="PANTHER" id="PTHR48090:SF7">
    <property type="entry name" value="RFBJ PROTEIN"/>
    <property type="match status" value="1"/>
</dbReference>
<evidence type="ECO:0000313" key="2">
    <source>
        <dbReference type="EMBL" id="HGZ44436.1"/>
    </source>
</evidence>
<evidence type="ECO:0000259" key="1">
    <source>
        <dbReference type="Pfam" id="PF00535"/>
    </source>
</evidence>
<dbReference type="Gene3D" id="3.90.550.10">
    <property type="entry name" value="Spore Coat Polysaccharide Biosynthesis Protein SpsA, Chain A"/>
    <property type="match status" value="1"/>
</dbReference>
<dbReference type="GO" id="GO:0016740">
    <property type="term" value="F:transferase activity"/>
    <property type="evidence" value="ECO:0007669"/>
    <property type="project" value="UniProtKB-KW"/>
</dbReference>
<proteinExistence type="predicted"/>
<reference evidence="2" key="1">
    <citation type="journal article" date="2020" name="mSystems">
        <title>Genome- and Community-Level Interaction Insights into Carbon Utilization and Element Cycling Functions of Hydrothermarchaeota in Hydrothermal Sediment.</title>
        <authorList>
            <person name="Zhou Z."/>
            <person name="Liu Y."/>
            <person name="Xu W."/>
            <person name="Pan J."/>
            <person name="Luo Z.H."/>
            <person name="Li M."/>
        </authorList>
    </citation>
    <scope>NUCLEOTIDE SEQUENCE [LARGE SCALE GENOMIC DNA]</scope>
    <source>
        <strain evidence="2">SpSt-381</strain>
    </source>
</reference>
<gene>
    <name evidence="2" type="ORF">ENR23_13650</name>
</gene>
<accession>A0A832MN74</accession>
<dbReference type="InterPro" id="IPR029044">
    <property type="entry name" value="Nucleotide-diphossugar_trans"/>
</dbReference>
<dbReference type="Pfam" id="PF00535">
    <property type="entry name" value="Glycos_transf_2"/>
    <property type="match status" value="1"/>
</dbReference>
<sequence length="255" mass="26734">MRHARGAAGDGRPAALAAGGAALEVAVVIPALDEEGPLPGVLAAIPRAGEGWRVSRVVVVDNGSRDRTAEAARAAGAEVVAEPRRGYGAACLAGLARLAARPPDVVAFLDADHSDDPAELPALLAPLVAGRADLVIGSRVLGRSEPGALTPVQSFGNRFAAVLMRVLFGARFTDLGPFRAVRWSALARLGMRDRDYGWTVEMQTRALRARLRCAEVPVRSRRRRLGASKVSGTLRGAAGAGWKILFTIARVRLGG</sequence>
<dbReference type="InterPro" id="IPR050256">
    <property type="entry name" value="Glycosyltransferase_2"/>
</dbReference>
<comment type="caution">
    <text evidence="2">The sequence shown here is derived from an EMBL/GenBank/DDBJ whole genome shotgun (WGS) entry which is preliminary data.</text>
</comment>
<dbReference type="SUPFAM" id="SSF53448">
    <property type="entry name" value="Nucleotide-diphospho-sugar transferases"/>
    <property type="match status" value="1"/>
</dbReference>